<protein>
    <submittedName>
        <fullName evidence="1">Uncharacterized protein</fullName>
    </submittedName>
</protein>
<dbReference type="EMBL" id="JAAALK010000081">
    <property type="protein sequence ID" value="KAG8089178.1"/>
    <property type="molecule type" value="Genomic_DNA"/>
</dbReference>
<organism evidence="1 2">
    <name type="scientific">Zizania palustris</name>
    <name type="common">Northern wild rice</name>
    <dbReference type="NCBI Taxonomy" id="103762"/>
    <lineage>
        <taxon>Eukaryota</taxon>
        <taxon>Viridiplantae</taxon>
        <taxon>Streptophyta</taxon>
        <taxon>Embryophyta</taxon>
        <taxon>Tracheophyta</taxon>
        <taxon>Spermatophyta</taxon>
        <taxon>Magnoliopsida</taxon>
        <taxon>Liliopsida</taxon>
        <taxon>Poales</taxon>
        <taxon>Poaceae</taxon>
        <taxon>BOP clade</taxon>
        <taxon>Oryzoideae</taxon>
        <taxon>Oryzeae</taxon>
        <taxon>Zizaniinae</taxon>
        <taxon>Zizania</taxon>
    </lineage>
</organism>
<dbReference type="Proteomes" id="UP000729402">
    <property type="component" value="Unassembled WGS sequence"/>
</dbReference>
<reference evidence="1" key="2">
    <citation type="submission" date="2021-02" db="EMBL/GenBank/DDBJ databases">
        <authorList>
            <person name="Kimball J.A."/>
            <person name="Haas M.W."/>
            <person name="Macchietto M."/>
            <person name="Kono T."/>
            <person name="Duquette J."/>
            <person name="Shao M."/>
        </authorList>
    </citation>
    <scope>NUCLEOTIDE SEQUENCE</scope>
    <source>
        <tissue evidence="1">Fresh leaf tissue</tissue>
    </source>
</reference>
<reference evidence="1" key="1">
    <citation type="journal article" date="2021" name="bioRxiv">
        <title>Whole Genome Assembly and Annotation of Northern Wild Rice, Zizania palustris L., Supports a Whole Genome Duplication in the Zizania Genus.</title>
        <authorList>
            <person name="Haas M."/>
            <person name="Kono T."/>
            <person name="Macchietto M."/>
            <person name="Millas R."/>
            <person name="McGilp L."/>
            <person name="Shao M."/>
            <person name="Duquette J."/>
            <person name="Hirsch C.N."/>
            <person name="Kimball J."/>
        </authorList>
    </citation>
    <scope>NUCLEOTIDE SEQUENCE</scope>
    <source>
        <tissue evidence="1">Fresh leaf tissue</tissue>
    </source>
</reference>
<sequence>MMEAACVMLVSGADRARAEGRRVEAVCVVQGSGVGLASSGTTGAWPFRRSRAAEQLPIGASAVEEQVSACARYYSQDIHGTQIEEIEANQFFLL</sequence>
<gene>
    <name evidence="1" type="ORF">GUJ93_ZPchr0011g27507</name>
</gene>
<evidence type="ECO:0000313" key="1">
    <source>
        <dbReference type="EMBL" id="KAG8089178.1"/>
    </source>
</evidence>
<accession>A0A8J5WI37</accession>
<name>A0A8J5WI37_ZIZPA</name>
<comment type="caution">
    <text evidence="1">The sequence shown here is derived from an EMBL/GenBank/DDBJ whole genome shotgun (WGS) entry which is preliminary data.</text>
</comment>
<keyword evidence="2" id="KW-1185">Reference proteome</keyword>
<evidence type="ECO:0000313" key="2">
    <source>
        <dbReference type="Proteomes" id="UP000729402"/>
    </source>
</evidence>
<proteinExistence type="predicted"/>
<dbReference type="AlphaFoldDB" id="A0A8J5WI37"/>